<sequence>MLSSLNTSISAVESARAEELLRDQQQTLHTRTDRVFATLMVFQWVAGIAAAVWLSPHTWTGAMSETHLHVWAAVFLGGAITAAPVLLVWLQPGHVLTRHVVAVGQMLTSGLLIHLSGGRIEAHFHIFGSLAFLACYRDWRVMVTATLVIIGDHWIRGWLWPESVYGVLSGASMRSLEHTGWIVFEDIFLFVTIRHSVLDMSRNASIQARLESINSQIEQEVRRRTEQLSQSVAKTVIASRKLLEANNMLEERNDELDQFTYIASHDLQEPVRKLVSFSQLLEQDIDGELNEDAQRDLGFIVDAAKRMKTLVQALLDFSRIGRSAMQQQSVDLNHCIDDALFALDLRIQETDATITRDEFPIVVGDQMMLTQLYQNLISNALKFIKDKTPQIHLTASCVNDRWVFGVRDNGIGMKKEYTDRIFQPFQRLHGRSEYEGTGIGLSICKKTVQRHEGDIWVESELGAGSHFLFSLQTHQPEPVPVAPVGVGSAALEIAPVSAS</sequence>
<keyword evidence="6" id="KW-1133">Transmembrane helix</keyword>
<keyword evidence="6" id="KW-0472">Membrane</keyword>
<dbReference type="OrthoDB" id="229369at2"/>
<dbReference type="Gene3D" id="3.30.565.10">
    <property type="entry name" value="Histidine kinase-like ATPase, C-terminal domain"/>
    <property type="match status" value="1"/>
</dbReference>
<keyword evidence="6" id="KW-0812">Transmembrane</keyword>
<comment type="catalytic activity">
    <reaction evidence="1">
        <text>ATP + protein L-histidine = ADP + protein N-phospho-L-histidine.</text>
        <dbReference type="EC" id="2.7.13.3"/>
    </reaction>
</comment>
<evidence type="ECO:0000259" key="7">
    <source>
        <dbReference type="PROSITE" id="PS50109"/>
    </source>
</evidence>
<reference evidence="8 9" key="1">
    <citation type="submission" date="2019-02" db="EMBL/GenBank/DDBJ databases">
        <title>Deep-cultivation of Planctomycetes and their phenomic and genomic characterization uncovers novel biology.</title>
        <authorList>
            <person name="Wiegand S."/>
            <person name="Jogler M."/>
            <person name="Boedeker C."/>
            <person name="Pinto D."/>
            <person name="Vollmers J."/>
            <person name="Rivas-Marin E."/>
            <person name="Kohn T."/>
            <person name="Peeters S.H."/>
            <person name="Heuer A."/>
            <person name="Rast P."/>
            <person name="Oberbeckmann S."/>
            <person name="Bunk B."/>
            <person name="Jeske O."/>
            <person name="Meyerdierks A."/>
            <person name="Storesund J.E."/>
            <person name="Kallscheuer N."/>
            <person name="Luecker S."/>
            <person name="Lage O.M."/>
            <person name="Pohl T."/>
            <person name="Merkel B.J."/>
            <person name="Hornburger P."/>
            <person name="Mueller R.-W."/>
            <person name="Bruemmer F."/>
            <person name="Labrenz M."/>
            <person name="Spormann A.M."/>
            <person name="Op den Camp H."/>
            <person name="Overmann J."/>
            <person name="Amann R."/>
            <person name="Jetten M.S.M."/>
            <person name="Mascher T."/>
            <person name="Medema M.H."/>
            <person name="Devos D.P."/>
            <person name="Kaster A.-K."/>
            <person name="Ovreas L."/>
            <person name="Rohde M."/>
            <person name="Galperin M.Y."/>
            <person name="Jogler C."/>
        </authorList>
    </citation>
    <scope>NUCLEOTIDE SEQUENCE [LARGE SCALE GENOMIC DNA]</scope>
    <source>
        <strain evidence="8 9">FF011L</strain>
    </source>
</reference>
<keyword evidence="4 8" id="KW-0808">Transferase</keyword>
<evidence type="ECO:0000256" key="1">
    <source>
        <dbReference type="ARBA" id="ARBA00000085"/>
    </source>
</evidence>
<keyword evidence="9" id="KW-1185">Reference proteome</keyword>
<feature type="transmembrane region" description="Helical" evidence="6">
    <location>
        <begin position="68"/>
        <end position="90"/>
    </location>
</feature>
<dbReference type="Pfam" id="PF02518">
    <property type="entry name" value="HATPase_c"/>
    <property type="match status" value="1"/>
</dbReference>
<name>A0A517MGE4_9BACT</name>
<dbReference type="EC" id="2.7.13.3" evidence="2"/>
<dbReference type="InterPro" id="IPR003661">
    <property type="entry name" value="HisK_dim/P_dom"/>
</dbReference>
<dbReference type="PROSITE" id="PS50109">
    <property type="entry name" value="HIS_KIN"/>
    <property type="match status" value="1"/>
</dbReference>
<dbReference type="Proteomes" id="UP000320672">
    <property type="component" value="Chromosome"/>
</dbReference>
<dbReference type="RefSeq" id="WP_145352013.1">
    <property type="nucleotide sequence ID" value="NZ_CP036262.1"/>
</dbReference>
<evidence type="ECO:0000313" key="9">
    <source>
        <dbReference type="Proteomes" id="UP000320672"/>
    </source>
</evidence>
<dbReference type="GO" id="GO:0000155">
    <property type="term" value="F:phosphorelay sensor kinase activity"/>
    <property type="evidence" value="ECO:0007669"/>
    <property type="project" value="InterPro"/>
</dbReference>
<accession>A0A517MGE4</accession>
<keyword evidence="3" id="KW-0597">Phosphoprotein</keyword>
<proteinExistence type="predicted"/>
<dbReference type="FunFam" id="3.30.565.10:FF:000006">
    <property type="entry name" value="Sensor histidine kinase WalK"/>
    <property type="match status" value="1"/>
</dbReference>
<keyword evidence="5" id="KW-0418">Kinase</keyword>
<dbReference type="EMBL" id="CP036262">
    <property type="protein sequence ID" value="QDS93936.1"/>
    <property type="molecule type" value="Genomic_DNA"/>
</dbReference>
<feature type="transmembrane region" description="Helical" evidence="6">
    <location>
        <begin position="35"/>
        <end position="56"/>
    </location>
</feature>
<dbReference type="Pfam" id="PF00512">
    <property type="entry name" value="HisKA"/>
    <property type="match status" value="1"/>
</dbReference>
<dbReference type="SUPFAM" id="SSF55874">
    <property type="entry name" value="ATPase domain of HSP90 chaperone/DNA topoisomerase II/histidine kinase"/>
    <property type="match status" value="1"/>
</dbReference>
<dbReference type="AlphaFoldDB" id="A0A517MGE4"/>
<dbReference type="PANTHER" id="PTHR43304:SF1">
    <property type="entry name" value="PAC DOMAIN-CONTAINING PROTEIN"/>
    <property type="match status" value="1"/>
</dbReference>
<evidence type="ECO:0000256" key="3">
    <source>
        <dbReference type="ARBA" id="ARBA00022553"/>
    </source>
</evidence>
<feature type="domain" description="Histidine kinase" evidence="7">
    <location>
        <begin position="262"/>
        <end position="475"/>
    </location>
</feature>
<dbReference type="CDD" id="cd00082">
    <property type="entry name" value="HisKA"/>
    <property type="match status" value="1"/>
</dbReference>
<dbReference type="KEGG" id="rml:FF011L_27130"/>
<evidence type="ECO:0000256" key="5">
    <source>
        <dbReference type="ARBA" id="ARBA00022777"/>
    </source>
</evidence>
<dbReference type="InterPro" id="IPR005467">
    <property type="entry name" value="His_kinase_dom"/>
</dbReference>
<dbReference type="PRINTS" id="PR00344">
    <property type="entry name" value="BCTRLSENSOR"/>
</dbReference>
<evidence type="ECO:0000256" key="4">
    <source>
        <dbReference type="ARBA" id="ARBA00022679"/>
    </source>
</evidence>
<dbReference type="Gene3D" id="1.10.287.130">
    <property type="match status" value="1"/>
</dbReference>
<dbReference type="SMART" id="SM00387">
    <property type="entry name" value="HATPase_c"/>
    <property type="match status" value="1"/>
</dbReference>
<dbReference type="SUPFAM" id="SSF47384">
    <property type="entry name" value="Homodimeric domain of signal transducing histidine kinase"/>
    <property type="match status" value="1"/>
</dbReference>
<dbReference type="InterPro" id="IPR004358">
    <property type="entry name" value="Sig_transdc_His_kin-like_C"/>
</dbReference>
<dbReference type="InterPro" id="IPR052162">
    <property type="entry name" value="Sensor_kinase/Photoreceptor"/>
</dbReference>
<dbReference type="InterPro" id="IPR003594">
    <property type="entry name" value="HATPase_dom"/>
</dbReference>
<dbReference type="PANTHER" id="PTHR43304">
    <property type="entry name" value="PHYTOCHROME-LIKE PROTEIN CPH1"/>
    <property type="match status" value="1"/>
</dbReference>
<protein>
    <recommendedName>
        <fullName evidence="2">histidine kinase</fullName>
        <ecNumber evidence="2">2.7.13.3</ecNumber>
    </recommendedName>
</protein>
<evidence type="ECO:0000256" key="6">
    <source>
        <dbReference type="SAM" id="Phobius"/>
    </source>
</evidence>
<gene>
    <name evidence="8" type="primary">cph1_3</name>
    <name evidence="8" type="ORF">FF011L_27130</name>
</gene>
<evidence type="ECO:0000256" key="2">
    <source>
        <dbReference type="ARBA" id="ARBA00012438"/>
    </source>
</evidence>
<dbReference type="SMART" id="SM00388">
    <property type="entry name" value="HisKA"/>
    <property type="match status" value="1"/>
</dbReference>
<evidence type="ECO:0000313" key="8">
    <source>
        <dbReference type="EMBL" id="QDS93936.1"/>
    </source>
</evidence>
<dbReference type="InterPro" id="IPR036097">
    <property type="entry name" value="HisK_dim/P_sf"/>
</dbReference>
<dbReference type="InterPro" id="IPR036890">
    <property type="entry name" value="HATPase_C_sf"/>
</dbReference>
<organism evidence="8 9">
    <name type="scientific">Roseimaritima multifibrata</name>
    <dbReference type="NCBI Taxonomy" id="1930274"/>
    <lineage>
        <taxon>Bacteria</taxon>
        <taxon>Pseudomonadati</taxon>
        <taxon>Planctomycetota</taxon>
        <taxon>Planctomycetia</taxon>
        <taxon>Pirellulales</taxon>
        <taxon>Pirellulaceae</taxon>
        <taxon>Roseimaritima</taxon>
    </lineage>
</organism>